<protein>
    <recommendedName>
        <fullName evidence="3">VWFD domain-containing protein</fullName>
    </recommendedName>
</protein>
<keyword evidence="1" id="KW-1015">Disulfide bond</keyword>
<evidence type="ECO:0000313" key="4">
    <source>
        <dbReference type="EMBL" id="KAJ8372591.1"/>
    </source>
</evidence>
<comment type="caution">
    <text evidence="4">The sequence shown here is derived from an EMBL/GenBank/DDBJ whole genome shotgun (WGS) entry which is preliminary data.</text>
</comment>
<dbReference type="PANTHER" id="PTHR11339:SF395">
    <property type="entry name" value="GH18 DOMAIN-CONTAINING PROTEIN"/>
    <property type="match status" value="1"/>
</dbReference>
<dbReference type="AlphaFoldDB" id="A0AAD7R9Z3"/>
<evidence type="ECO:0000256" key="1">
    <source>
        <dbReference type="ARBA" id="ARBA00023157"/>
    </source>
</evidence>
<keyword evidence="2" id="KW-0325">Glycoprotein</keyword>
<keyword evidence="5" id="KW-1185">Reference proteome</keyword>
<proteinExistence type="predicted"/>
<name>A0AAD7R9Z3_9TELE</name>
<accession>A0AAD7R9Z3</accession>
<dbReference type="InterPro" id="IPR050780">
    <property type="entry name" value="Mucin_vWF_Thrombospondin_sf"/>
</dbReference>
<dbReference type="Proteomes" id="UP001221898">
    <property type="component" value="Unassembled WGS sequence"/>
</dbReference>
<organism evidence="4 5">
    <name type="scientific">Aldrovandia affinis</name>
    <dbReference type="NCBI Taxonomy" id="143900"/>
    <lineage>
        <taxon>Eukaryota</taxon>
        <taxon>Metazoa</taxon>
        <taxon>Chordata</taxon>
        <taxon>Craniata</taxon>
        <taxon>Vertebrata</taxon>
        <taxon>Euteleostomi</taxon>
        <taxon>Actinopterygii</taxon>
        <taxon>Neopterygii</taxon>
        <taxon>Teleostei</taxon>
        <taxon>Notacanthiformes</taxon>
        <taxon>Halosauridae</taxon>
        <taxon>Aldrovandia</taxon>
    </lineage>
</organism>
<gene>
    <name evidence="4" type="ORF">AAFF_G00280980</name>
</gene>
<dbReference type="InterPro" id="IPR001846">
    <property type="entry name" value="VWF_type-D"/>
</dbReference>
<evidence type="ECO:0000313" key="5">
    <source>
        <dbReference type="Proteomes" id="UP001221898"/>
    </source>
</evidence>
<dbReference type="PROSITE" id="PS51233">
    <property type="entry name" value="VWFD"/>
    <property type="match status" value="1"/>
</dbReference>
<reference evidence="4" key="1">
    <citation type="journal article" date="2023" name="Science">
        <title>Genome structures resolve the early diversification of teleost fishes.</title>
        <authorList>
            <person name="Parey E."/>
            <person name="Louis A."/>
            <person name="Montfort J."/>
            <person name="Bouchez O."/>
            <person name="Roques C."/>
            <person name="Iampietro C."/>
            <person name="Lluch J."/>
            <person name="Castinel A."/>
            <person name="Donnadieu C."/>
            <person name="Desvignes T."/>
            <person name="Floi Bucao C."/>
            <person name="Jouanno E."/>
            <person name="Wen M."/>
            <person name="Mejri S."/>
            <person name="Dirks R."/>
            <person name="Jansen H."/>
            <person name="Henkel C."/>
            <person name="Chen W.J."/>
            <person name="Zahm M."/>
            <person name="Cabau C."/>
            <person name="Klopp C."/>
            <person name="Thompson A.W."/>
            <person name="Robinson-Rechavi M."/>
            <person name="Braasch I."/>
            <person name="Lecointre G."/>
            <person name="Bobe J."/>
            <person name="Postlethwait J.H."/>
            <person name="Berthelot C."/>
            <person name="Roest Crollius H."/>
            <person name="Guiguen Y."/>
        </authorList>
    </citation>
    <scope>NUCLEOTIDE SEQUENCE</scope>
    <source>
        <strain evidence="4">NC1722</strain>
    </source>
</reference>
<feature type="domain" description="VWFD" evidence="3">
    <location>
        <begin position="25"/>
        <end position="204"/>
    </location>
</feature>
<dbReference type="EMBL" id="JAINUG010000394">
    <property type="protein sequence ID" value="KAJ8372591.1"/>
    <property type="molecule type" value="Genomic_DNA"/>
</dbReference>
<dbReference type="PANTHER" id="PTHR11339">
    <property type="entry name" value="EXTRACELLULAR MATRIX GLYCOPROTEIN RELATED"/>
    <property type="match status" value="1"/>
</dbReference>
<sequence>MPICPNGKMRSVTTDECCQTWECDCRCELYGDPHYISFDGTTFDFLENCTYVLVQERKPRHNFSVIVDNYLCIEEGSCVRGIIVKYGKNNVTLSIVPSGDRIVTTFNQQIVPQPYEDQGIQITTNKRKVSVHISAIRSYVSLTTHSSLVINLPTSHFGENTQGQCGVCGGHACVRSNGTVEPDDCCEQTAYDWIYNDPQKPYCAVKHVSCTTISTPTPPMCAVHICVTFSIMKTLKSAIKR</sequence>
<evidence type="ECO:0000259" key="3">
    <source>
        <dbReference type="PROSITE" id="PS51233"/>
    </source>
</evidence>
<dbReference type="SMART" id="SM00216">
    <property type="entry name" value="VWD"/>
    <property type="match status" value="1"/>
</dbReference>
<dbReference type="Pfam" id="PF00094">
    <property type="entry name" value="VWD"/>
    <property type="match status" value="1"/>
</dbReference>
<evidence type="ECO:0000256" key="2">
    <source>
        <dbReference type="ARBA" id="ARBA00023180"/>
    </source>
</evidence>